<name>A0ABX0LVE4_9BURK</name>
<sequence length="81" mass="8969">MRFRDDERAGALTNGERIGQCHGDAAKRRLTMPFVKATVLGADRFDKANNEIGRDAKAITVKIWQSLQGDPSLPEGITTRQ</sequence>
<organism evidence="1 2">
    <name type="scientific">Massilia rubra</name>
    <dbReference type="NCBI Taxonomy" id="2607910"/>
    <lineage>
        <taxon>Bacteria</taxon>
        <taxon>Pseudomonadati</taxon>
        <taxon>Pseudomonadota</taxon>
        <taxon>Betaproteobacteria</taxon>
        <taxon>Burkholderiales</taxon>
        <taxon>Oxalobacteraceae</taxon>
        <taxon>Telluria group</taxon>
        <taxon>Massilia</taxon>
    </lineage>
</organism>
<keyword evidence="2" id="KW-1185">Reference proteome</keyword>
<proteinExistence type="predicted"/>
<evidence type="ECO:0000313" key="1">
    <source>
        <dbReference type="EMBL" id="NHZ36738.1"/>
    </source>
</evidence>
<dbReference type="EMBL" id="VUYU01000020">
    <property type="protein sequence ID" value="NHZ36738.1"/>
    <property type="molecule type" value="Genomic_DNA"/>
</dbReference>
<protein>
    <submittedName>
        <fullName evidence="1">Uncharacterized protein</fullName>
    </submittedName>
</protein>
<dbReference type="RefSeq" id="WP_167228958.1">
    <property type="nucleotide sequence ID" value="NZ_VUYU01000020.1"/>
</dbReference>
<evidence type="ECO:0000313" key="2">
    <source>
        <dbReference type="Proteomes" id="UP000785613"/>
    </source>
</evidence>
<accession>A0ABX0LVE4</accession>
<reference evidence="1 2" key="1">
    <citation type="submission" date="2019-09" db="EMBL/GenBank/DDBJ databases">
        <title>Taxonomy of Antarctic Massilia spp.: description of Massilia rubra sp. nov., Massilia aquatica sp. nov., Massilia mucilaginosa sp. nov., Massilia frigida sp. nov. isolated from streams, lakes and regoliths.</title>
        <authorList>
            <person name="Holochova P."/>
            <person name="Sedlacek I."/>
            <person name="Kralova S."/>
            <person name="Maslanova I."/>
            <person name="Busse H.-J."/>
            <person name="Stankova E."/>
            <person name="Vrbovska V."/>
            <person name="Kovarovic V."/>
            <person name="Bartak M."/>
            <person name="Svec P."/>
            <person name="Pantucek R."/>
        </authorList>
    </citation>
    <scope>NUCLEOTIDE SEQUENCE [LARGE SCALE GENOMIC DNA]</scope>
    <source>
        <strain evidence="1 2">CCM 8692</strain>
    </source>
</reference>
<gene>
    <name evidence="1" type="ORF">F0185_24530</name>
</gene>
<comment type="caution">
    <text evidence="1">The sequence shown here is derived from an EMBL/GenBank/DDBJ whole genome shotgun (WGS) entry which is preliminary data.</text>
</comment>
<dbReference type="Proteomes" id="UP000785613">
    <property type="component" value="Unassembled WGS sequence"/>
</dbReference>